<dbReference type="CDD" id="cd06558">
    <property type="entry name" value="crotonase-like"/>
    <property type="match status" value="1"/>
</dbReference>
<dbReference type="SUPFAM" id="SSF52096">
    <property type="entry name" value="ClpP/crotonase"/>
    <property type="match status" value="1"/>
</dbReference>
<evidence type="ECO:0000256" key="2">
    <source>
        <dbReference type="RuleBase" id="RU003707"/>
    </source>
</evidence>
<evidence type="ECO:0000313" key="4">
    <source>
        <dbReference type="Proteomes" id="UP001055111"/>
    </source>
</evidence>
<gene>
    <name evidence="3" type="ORF">CBA19CS42_11065</name>
</gene>
<name>A0AA37MPC1_9BURK</name>
<dbReference type="InterPro" id="IPR001753">
    <property type="entry name" value="Enoyl-CoA_hydra/iso"/>
</dbReference>
<dbReference type="InterPro" id="IPR029045">
    <property type="entry name" value="ClpP/crotonase-like_dom_sf"/>
</dbReference>
<dbReference type="PANTHER" id="PTHR43802">
    <property type="entry name" value="ENOYL-COA HYDRATASE"/>
    <property type="match status" value="1"/>
</dbReference>
<accession>A0AA37MPC1</accession>
<protein>
    <submittedName>
        <fullName evidence="3">Enoyl-CoA hydratase/isomerase family protein</fullName>
    </submittedName>
</protein>
<dbReference type="GO" id="GO:0003824">
    <property type="term" value="F:catalytic activity"/>
    <property type="evidence" value="ECO:0007669"/>
    <property type="project" value="InterPro"/>
</dbReference>
<dbReference type="EMBL" id="BPUS01000003">
    <property type="protein sequence ID" value="GJH25051.1"/>
    <property type="molecule type" value="Genomic_DNA"/>
</dbReference>
<comment type="similarity">
    <text evidence="1 2">Belongs to the enoyl-CoA hydratase/isomerase family.</text>
</comment>
<evidence type="ECO:0000256" key="1">
    <source>
        <dbReference type="ARBA" id="ARBA00005254"/>
    </source>
</evidence>
<dbReference type="Gene3D" id="3.90.226.10">
    <property type="entry name" value="2-enoyl-CoA Hydratase, Chain A, domain 1"/>
    <property type="match status" value="1"/>
</dbReference>
<organism evidence="3 4">
    <name type="scientific">Caballeronia novacaledonica</name>
    <dbReference type="NCBI Taxonomy" id="1544861"/>
    <lineage>
        <taxon>Bacteria</taxon>
        <taxon>Pseudomonadati</taxon>
        <taxon>Pseudomonadota</taxon>
        <taxon>Betaproteobacteria</taxon>
        <taxon>Burkholderiales</taxon>
        <taxon>Burkholderiaceae</taxon>
        <taxon>Caballeronia</taxon>
    </lineage>
</organism>
<dbReference type="RefSeq" id="WP_238211592.1">
    <property type="nucleotide sequence ID" value="NZ_BPUS01000003.1"/>
</dbReference>
<reference evidence="3" key="1">
    <citation type="submission" date="2022-09" db="EMBL/GenBank/DDBJ databases">
        <title>Isolation and characterization of 3-chlorobenzoate degrading bacteria from soils in Shizuoka.</title>
        <authorList>
            <person name="Ifat A."/>
            <person name="Ogawa N."/>
            <person name="Kimbara K."/>
            <person name="Moriuchi R."/>
            <person name="Dohra H."/>
            <person name="Shintani M."/>
        </authorList>
    </citation>
    <scope>NUCLEOTIDE SEQUENCE</scope>
    <source>
        <strain evidence="3">19CS4-2</strain>
    </source>
</reference>
<dbReference type="PANTHER" id="PTHR43802:SF1">
    <property type="entry name" value="IP11341P-RELATED"/>
    <property type="match status" value="1"/>
</dbReference>
<sequence>MALLIDHPAPHVRRITLNRAERMNALDGPTLQHLNDAVRDSIAAAGEIKVLVIRGSGRAFCAGNDLKWLASGVLADRAAHMRHQDLMQDTYERLESAPQIVLASINGYALAGGFELALACDLMIADEAAQLGDEHIRRSLLPSGGSSQRLPRKLGLQRAMYYLVTGRRMTGREAADMGLAALAVPSLQLESATLQLAQEIAQADALALTSMKQMARRAMELPLSDGLRYERWMQHCYRTQSPSLEAGVHGFSGSGGN</sequence>
<dbReference type="Proteomes" id="UP001055111">
    <property type="component" value="Unassembled WGS sequence"/>
</dbReference>
<proteinExistence type="inferred from homology"/>
<dbReference type="PROSITE" id="PS00166">
    <property type="entry name" value="ENOYL_COA_HYDRATASE"/>
    <property type="match status" value="1"/>
</dbReference>
<evidence type="ECO:0000313" key="3">
    <source>
        <dbReference type="EMBL" id="GJH25051.1"/>
    </source>
</evidence>
<dbReference type="InterPro" id="IPR018376">
    <property type="entry name" value="Enoyl-CoA_hyd/isom_CS"/>
</dbReference>
<comment type="caution">
    <text evidence="3">The sequence shown here is derived from an EMBL/GenBank/DDBJ whole genome shotgun (WGS) entry which is preliminary data.</text>
</comment>
<dbReference type="Pfam" id="PF00378">
    <property type="entry name" value="ECH_1"/>
    <property type="match status" value="1"/>
</dbReference>
<dbReference type="AlphaFoldDB" id="A0AA37MPC1"/>